<evidence type="ECO:0000313" key="3">
    <source>
        <dbReference type="Proteomes" id="UP000184268"/>
    </source>
</evidence>
<evidence type="ECO:0000313" key="2">
    <source>
        <dbReference type="EMBL" id="SHG95997.1"/>
    </source>
</evidence>
<gene>
    <name evidence="2" type="ORF">SAMN02745129_1266</name>
</gene>
<organism evidence="2 3">
    <name type="scientific">Ferrimonas marina</name>
    <dbReference type="NCBI Taxonomy" id="299255"/>
    <lineage>
        <taxon>Bacteria</taxon>
        <taxon>Pseudomonadati</taxon>
        <taxon>Pseudomonadota</taxon>
        <taxon>Gammaproteobacteria</taxon>
        <taxon>Alteromonadales</taxon>
        <taxon>Ferrimonadaceae</taxon>
        <taxon>Ferrimonas</taxon>
    </lineage>
</organism>
<dbReference type="Proteomes" id="UP000184268">
    <property type="component" value="Unassembled WGS sequence"/>
</dbReference>
<proteinExistence type="predicted"/>
<name>A0A1M5P2Q6_9GAMM</name>
<evidence type="ECO:0000256" key="1">
    <source>
        <dbReference type="SAM" id="SignalP"/>
    </source>
</evidence>
<dbReference type="AlphaFoldDB" id="A0A1M5P2Q6"/>
<evidence type="ECO:0008006" key="4">
    <source>
        <dbReference type="Google" id="ProtNLM"/>
    </source>
</evidence>
<keyword evidence="1" id="KW-0732">Signal</keyword>
<dbReference type="SUPFAM" id="SSF117281">
    <property type="entry name" value="Kelch motif"/>
    <property type="match status" value="1"/>
</dbReference>
<reference evidence="2 3" key="1">
    <citation type="submission" date="2016-11" db="EMBL/GenBank/DDBJ databases">
        <authorList>
            <person name="Jaros S."/>
            <person name="Januszkiewicz K."/>
            <person name="Wedrychowicz H."/>
        </authorList>
    </citation>
    <scope>NUCLEOTIDE SEQUENCE [LARGE SCALE GENOMIC DNA]</scope>
    <source>
        <strain evidence="2 3">DSM 16917</strain>
    </source>
</reference>
<feature type="chain" id="PRO_5012115698" description="N-acetylneuraminic acid mutarotase" evidence="1">
    <location>
        <begin position="24"/>
        <end position="360"/>
    </location>
</feature>
<dbReference type="InterPro" id="IPR015915">
    <property type="entry name" value="Kelch-typ_b-propeller"/>
</dbReference>
<dbReference type="EMBL" id="FQXG01000001">
    <property type="protein sequence ID" value="SHG95997.1"/>
    <property type="molecule type" value="Genomic_DNA"/>
</dbReference>
<dbReference type="PANTHER" id="PTHR45632">
    <property type="entry name" value="LD33804P"/>
    <property type="match status" value="1"/>
</dbReference>
<dbReference type="Gene3D" id="2.120.10.80">
    <property type="entry name" value="Kelch-type beta propeller"/>
    <property type="match status" value="2"/>
</dbReference>
<keyword evidence="3" id="KW-1185">Reference proteome</keyword>
<dbReference type="STRING" id="299255.SAMN02745129_1266"/>
<sequence>MLSNSISIKWPSLFWALSLPLSAATPPSLPEPVSNNAVAQVSTEQGDYLISFMGLGANKDHNAVHNKVWQWRVGEPNWQSGPAVPSVLPLKGRLAATAVGVGQEAFVFGGYTVAADHSEISAPDNFAYDPVSQRYRRLAEMPVPVDDSVALSYQQRYIYLVSGWHNDGNVNLVQRYDTQTDQWAQATPFPGPAVFGQGGAIWQDTLVVCDGVKVVVPNADEARLADTPRRQFLPSPECFVGRIDADNGLKIHWQQLAHPSGVALYRRAAAAHNGQLWFVGGSNNPYNYDGIGYDGKPSAPSRRIDRYDIATGQWLSGEGVQAPTMDHRGLLWLDNGAVLLGGMGEDQRVLSEVSLLPLGQ</sequence>
<protein>
    <recommendedName>
        <fullName evidence="4">N-acetylneuraminic acid mutarotase</fullName>
    </recommendedName>
</protein>
<feature type="signal peptide" evidence="1">
    <location>
        <begin position="1"/>
        <end position="23"/>
    </location>
</feature>
<accession>A0A1M5P2Q6</accession>